<comment type="caution">
    <text evidence="2">The sequence shown here is derived from an EMBL/GenBank/DDBJ whole genome shotgun (WGS) entry which is preliminary data.</text>
</comment>
<feature type="domain" description="DUF2007" evidence="1">
    <location>
        <begin position="4"/>
        <end position="63"/>
    </location>
</feature>
<dbReference type="InterPro" id="IPR018551">
    <property type="entry name" value="DUF2007"/>
</dbReference>
<evidence type="ECO:0000259" key="1">
    <source>
        <dbReference type="Pfam" id="PF09413"/>
    </source>
</evidence>
<dbReference type="Pfam" id="PF09413">
    <property type="entry name" value="DUF2007"/>
    <property type="match status" value="1"/>
</dbReference>
<name>A0ABQ1V1U3_9BACT</name>
<gene>
    <name evidence="2" type="ORF">GCM10011339_22180</name>
</gene>
<reference evidence="3" key="1">
    <citation type="journal article" date="2019" name="Int. J. Syst. Evol. Microbiol.">
        <title>The Global Catalogue of Microorganisms (GCM) 10K type strain sequencing project: providing services to taxonomists for standard genome sequencing and annotation.</title>
        <authorList>
            <consortium name="The Broad Institute Genomics Platform"/>
            <consortium name="The Broad Institute Genome Sequencing Center for Infectious Disease"/>
            <person name="Wu L."/>
            <person name="Ma J."/>
        </authorList>
    </citation>
    <scope>NUCLEOTIDE SEQUENCE [LARGE SCALE GENOMIC DNA]</scope>
    <source>
        <strain evidence="3">CGMCC 1.15407</strain>
    </source>
</reference>
<dbReference type="EMBL" id="BMIU01000010">
    <property type="protein sequence ID" value="GGF33539.1"/>
    <property type="molecule type" value="Genomic_DNA"/>
</dbReference>
<dbReference type="Proteomes" id="UP000647339">
    <property type="component" value="Unassembled WGS sequence"/>
</dbReference>
<keyword evidence="3" id="KW-1185">Reference proteome</keyword>
<protein>
    <recommendedName>
        <fullName evidence="1">DUF2007 domain-containing protein</fullName>
    </recommendedName>
</protein>
<evidence type="ECO:0000313" key="3">
    <source>
        <dbReference type="Proteomes" id="UP000647339"/>
    </source>
</evidence>
<organism evidence="2 3">
    <name type="scientific">Echinicola rosea</name>
    <dbReference type="NCBI Taxonomy" id="1807691"/>
    <lineage>
        <taxon>Bacteria</taxon>
        <taxon>Pseudomonadati</taxon>
        <taxon>Bacteroidota</taxon>
        <taxon>Cytophagia</taxon>
        <taxon>Cytophagales</taxon>
        <taxon>Cyclobacteriaceae</taxon>
        <taxon>Echinicola</taxon>
    </lineage>
</organism>
<sequence>MEKWQKVFESGSIVRAEIVKGVLGEHDITAIVLNKKESVYQINGSYQVMVASDKAFEAANLIKNEISF</sequence>
<accession>A0ABQ1V1U3</accession>
<dbReference type="RefSeq" id="WP_137401964.1">
    <property type="nucleotide sequence ID" value="NZ_BMIU01000010.1"/>
</dbReference>
<proteinExistence type="predicted"/>
<evidence type="ECO:0000313" key="2">
    <source>
        <dbReference type="EMBL" id="GGF33539.1"/>
    </source>
</evidence>